<protein>
    <submittedName>
        <fullName evidence="1">Uncharacterized protein</fullName>
    </submittedName>
</protein>
<reference evidence="1" key="1">
    <citation type="submission" date="2020-04" db="EMBL/GenBank/DDBJ databases">
        <authorList>
            <person name="Chiriac C."/>
            <person name="Salcher M."/>
            <person name="Ghai R."/>
            <person name="Kavagutti S V."/>
        </authorList>
    </citation>
    <scope>NUCLEOTIDE SEQUENCE</scope>
</reference>
<sequence>MTATDKLLAILSQLPSSIPWNDTSETVYRVAINGLTDEDIKGGAQRLLTRSKFRPTPSEVLLSVAVEKFGDAQPHMITHDINEGIRTGADPNKLHPTVVLVLKKTGGYRAWRVESPLKGQQLQEVINEVHIVRLTEYINELRNKS</sequence>
<evidence type="ECO:0000313" key="1">
    <source>
        <dbReference type="EMBL" id="CAB4145079.1"/>
    </source>
</evidence>
<organism evidence="1">
    <name type="scientific">uncultured Caudovirales phage</name>
    <dbReference type="NCBI Taxonomy" id="2100421"/>
    <lineage>
        <taxon>Viruses</taxon>
        <taxon>Duplodnaviria</taxon>
        <taxon>Heunggongvirae</taxon>
        <taxon>Uroviricota</taxon>
        <taxon>Caudoviricetes</taxon>
        <taxon>Peduoviridae</taxon>
        <taxon>Maltschvirus</taxon>
        <taxon>Maltschvirus maltsch</taxon>
    </lineage>
</organism>
<accession>A0A6J5MNJ2</accession>
<gene>
    <name evidence="1" type="ORF">UFOVP467_73</name>
    <name evidence="2" type="ORF">UFOVP657_38</name>
</gene>
<evidence type="ECO:0000313" key="2">
    <source>
        <dbReference type="EMBL" id="CAB4156113.1"/>
    </source>
</evidence>
<dbReference type="EMBL" id="LR796441">
    <property type="protein sequence ID" value="CAB4145079.1"/>
    <property type="molecule type" value="Genomic_DNA"/>
</dbReference>
<proteinExistence type="predicted"/>
<name>A0A6J5MNJ2_9CAUD</name>
<dbReference type="EMBL" id="LR796634">
    <property type="protein sequence ID" value="CAB4156113.1"/>
    <property type="molecule type" value="Genomic_DNA"/>
</dbReference>